<dbReference type="InterPro" id="IPR046836">
    <property type="entry name" value="RHS_C"/>
</dbReference>
<evidence type="ECO:0000313" key="6">
    <source>
        <dbReference type="EMBL" id="AAX80413.1"/>
    </source>
</evidence>
<organism evidence="6 7">
    <name type="scientific">Trypanosoma brucei brucei (strain 927/4 GUTat10.1)</name>
    <dbReference type="NCBI Taxonomy" id="185431"/>
    <lineage>
        <taxon>Eukaryota</taxon>
        <taxon>Discoba</taxon>
        <taxon>Euglenozoa</taxon>
        <taxon>Kinetoplastea</taxon>
        <taxon>Metakinetoplastina</taxon>
        <taxon>Trypanosomatida</taxon>
        <taxon>Trypanosomatidae</taxon>
        <taxon>Trypanosoma</taxon>
    </lineage>
</organism>
<feature type="compositionally biased region" description="Basic and acidic residues" evidence="1">
    <location>
        <begin position="9"/>
        <end position="28"/>
    </location>
</feature>
<dbReference type="AlphaFoldDB" id="Q584M7"/>
<dbReference type="PaxDb" id="5691-AAQ15527"/>
<dbReference type="InterPro" id="IPR056000">
    <property type="entry name" value="DUF7578"/>
</dbReference>
<dbReference type="RefSeq" id="XP_951484.1">
    <property type="nucleotide sequence ID" value="XM_946391.1"/>
</dbReference>
<evidence type="ECO:0000259" key="2">
    <source>
        <dbReference type="Pfam" id="PF07999"/>
    </source>
</evidence>
<dbReference type="InterPro" id="IPR006518">
    <property type="entry name" value="Trypano_RHS"/>
</dbReference>
<dbReference type="KEGG" id="tbr:Tb927.2.470"/>
<feature type="domain" description="DUF7578" evidence="4">
    <location>
        <begin position="62"/>
        <end position="121"/>
    </location>
</feature>
<gene>
    <name evidence="5" type="primary">3B10.190</name>
    <name evidence="6" type="ORF">Tb927.2.470</name>
</gene>
<evidence type="ECO:0000313" key="5">
    <source>
        <dbReference type="EMBL" id="AAQ15527.1"/>
    </source>
</evidence>
<dbReference type="NCBIfam" id="TIGR01631">
    <property type="entry name" value="Trypano_RHS"/>
    <property type="match status" value="1"/>
</dbReference>
<evidence type="ECO:0000259" key="4">
    <source>
        <dbReference type="Pfam" id="PF24466"/>
    </source>
</evidence>
<dbReference type="PANTHER" id="PTHR33129">
    <property type="entry name" value="PROTEIN KINASE DOMAIN-CONTAINING PROTEIN-RELATED"/>
    <property type="match status" value="1"/>
</dbReference>
<reference evidence="5 7" key="3">
    <citation type="journal article" date="2005" name="Science">
        <title>The genome of the African trypanosome Trypanosoma brucei.</title>
        <authorList>
            <person name="Berriman M."/>
            <person name="Ghedin E."/>
            <person name="Hertz-Fowler C."/>
            <person name="Blandin G."/>
            <person name="Renauld H."/>
            <person name="Bartholomeu D.C."/>
            <person name="Lennard N.J."/>
            <person name="Caler E."/>
            <person name="Hamlin N.E."/>
            <person name="Haas B."/>
            <person name="Bohme U."/>
            <person name="Hannick L."/>
            <person name="Aslett M.A."/>
            <person name="Shallom J."/>
            <person name="Marcello L."/>
            <person name="Hou L."/>
            <person name="Wickstead B."/>
            <person name="Alsmark U.C."/>
            <person name="Arrowsmith C."/>
            <person name="Atkin R.J."/>
            <person name="Barron A.J."/>
            <person name="Bringaud F."/>
            <person name="Brooks K."/>
            <person name="Carrington M."/>
            <person name="Cherevach I."/>
            <person name="Chillingworth T.J."/>
            <person name="Churcher C."/>
            <person name="Clark L.N."/>
            <person name="Corton C.H."/>
            <person name="Cronin A."/>
            <person name="Davies R.M."/>
            <person name="Doggett J."/>
            <person name="Djikeng A."/>
            <person name="Feldblyum T."/>
            <person name="Field M.C."/>
            <person name="Fraser A."/>
            <person name="Goodhead I."/>
            <person name="Hance Z."/>
            <person name="Harper D."/>
            <person name="Harris B.R."/>
            <person name="Hauser H."/>
            <person name="Hostetler J."/>
            <person name="Ivens A."/>
            <person name="Jagels K."/>
            <person name="Johnson D."/>
            <person name="Johnson J."/>
            <person name="Jones K."/>
            <person name="Kerhornou A.X."/>
            <person name="Koo H."/>
            <person name="Larke N."/>
            <person name="Landfear S."/>
            <person name="Larkin C."/>
            <person name="Leech V."/>
            <person name="Line A."/>
            <person name="Lord A."/>
            <person name="Macleod A."/>
            <person name="Mooney P.J."/>
            <person name="Moule S."/>
            <person name="Martin D.M."/>
            <person name="Morgan G.W."/>
            <person name="Mungall K."/>
            <person name="Norbertczak H."/>
            <person name="Ormond D."/>
            <person name="Pai G."/>
            <person name="Peacock C.S."/>
            <person name="Peterson J."/>
            <person name="Quail M.A."/>
            <person name="Rabbinowitsch E."/>
            <person name="Rajandream M.A."/>
            <person name="Reitter C."/>
            <person name="Salzberg S.L."/>
            <person name="Sanders M."/>
            <person name="Schobel S."/>
            <person name="Sharp S."/>
            <person name="Simmonds M."/>
            <person name="Simpson A.J."/>
            <person name="Tallon L."/>
            <person name="Turner C.M."/>
            <person name="Tait A."/>
            <person name="Tivey A.R."/>
            <person name="Van Aken S."/>
            <person name="Walker D."/>
            <person name="Wanless D."/>
            <person name="Wang S."/>
            <person name="White B."/>
            <person name="White O."/>
            <person name="Whitehead S."/>
            <person name="Woodward J."/>
            <person name="Wortman J."/>
            <person name="Adams M.D."/>
            <person name="Embley T.M."/>
            <person name="Gull K."/>
            <person name="Ullu E."/>
            <person name="Barry J.D."/>
            <person name="Fairlamb A.H."/>
            <person name="Opperdoes F."/>
            <person name="Barrell B.G."/>
            <person name="Donelson J.E."/>
            <person name="Hall N."/>
            <person name="Fraser C.M."/>
            <person name="Melville S.E."/>
            <person name="El-Sayed N.M."/>
        </authorList>
    </citation>
    <scope>NUCLEOTIDE SEQUENCE [LARGE SCALE GENOMIC DNA]</scope>
    <source>
        <strain evidence="5 7">927/4 GUTat10.1</strain>
    </source>
</reference>
<dbReference type="GO" id="GO:0042789">
    <property type="term" value="P:mRNA transcription by RNA polymerase II"/>
    <property type="evidence" value="ECO:0000315"/>
    <property type="project" value="GeneDB"/>
</dbReference>
<dbReference type="GO" id="GO:0006406">
    <property type="term" value="P:mRNA export from nucleus"/>
    <property type="evidence" value="ECO:0000315"/>
    <property type="project" value="GeneDB"/>
</dbReference>
<reference evidence="6" key="1">
    <citation type="submission" date="2000-09" db="EMBL/GenBank/DDBJ databases">
        <authorList>
            <person name="El-Sayed N.M."/>
            <person name="Khalak H."/>
            <person name="Adams M.D."/>
        </authorList>
    </citation>
    <scope>NUCLEOTIDE SEQUENCE</scope>
    <source>
        <strain evidence="6">GUTat10.1</strain>
    </source>
</reference>
<dbReference type="Proteomes" id="UP000008524">
    <property type="component" value="Chromosome 2"/>
</dbReference>
<protein>
    <submittedName>
        <fullName evidence="6">Retrotransposon hot spot (RHS) protein, putative</fullName>
    </submittedName>
</protein>
<dbReference type="Pfam" id="PF20445">
    <property type="entry name" value="RHS_N"/>
    <property type="match status" value="1"/>
</dbReference>
<dbReference type="EMBL" id="AC079606">
    <property type="protein sequence ID" value="AAX80413.1"/>
    <property type="molecule type" value="Genomic_DNA"/>
</dbReference>
<proteinExistence type="predicted"/>
<dbReference type="EMBL" id="AE017150">
    <property type="protein sequence ID" value="AAQ15527.1"/>
    <property type="molecule type" value="Genomic_DNA"/>
</dbReference>
<dbReference type="OMA" id="CEEYIND"/>
<evidence type="ECO:0000259" key="3">
    <source>
        <dbReference type="Pfam" id="PF20445"/>
    </source>
</evidence>
<keyword evidence="7" id="KW-1185">Reference proteome</keyword>
<dbReference type="GO" id="GO:0005737">
    <property type="term" value="C:cytoplasm"/>
    <property type="evidence" value="ECO:0000318"/>
    <property type="project" value="GO_Central"/>
</dbReference>
<reference evidence="5" key="5">
    <citation type="submission" date="2005-04" db="EMBL/GenBank/DDBJ databases">
        <title>Sequencing, closure, and annotation of Trypanosoma brucei chromosomes 2 through 8.</title>
        <authorList>
            <person name="Ghedin E."/>
            <person name="Blandin G."/>
            <person name="Bartholomeu D."/>
            <person name="Caler E."/>
            <person name="Haas B."/>
            <person name="Hannick L."/>
            <person name="Shallom J."/>
            <person name="Hou L."/>
            <person name="Djikeng A."/>
            <person name="Feldblyum T."/>
            <person name="Hostetler J."/>
            <person name="Johnson J."/>
            <person name="Jones K."/>
            <person name="Koo H.L."/>
            <person name="Larkin C."/>
            <person name="Pai G."/>
            <person name="Peterson J."/>
            <person name="Khalak H.G."/>
            <person name="Salzberg S."/>
            <person name="Simpson A.J."/>
            <person name="Tallon L."/>
            <person name="Van Aken S."/>
            <person name="Wanless D."/>
            <person name="White O."/>
            <person name="Wortman J."/>
            <person name="Fraser C.M."/>
            <person name="El-Sayed N.M.A."/>
        </authorList>
    </citation>
    <scope>NUCLEOTIDE SEQUENCE</scope>
    <source>
        <strain evidence="5">927/4 GUTat10.1</strain>
    </source>
</reference>
<name>Q584M7_TRYB2</name>
<feature type="region of interest" description="Disordered" evidence="1">
    <location>
        <begin position="1"/>
        <end position="34"/>
    </location>
</feature>
<reference evidence="5" key="2">
    <citation type="journal article" date="2005" name="Science">
        <title>Comparative genomics of trypanosomatid parasitic protozoa.</title>
        <authorList>
            <person name="El-Sayed N.M."/>
            <person name="Myler P.J."/>
            <person name="Blandin G."/>
            <person name="Berriman M."/>
            <person name="Crabtree J."/>
            <person name="Aggarwal G."/>
            <person name="Caler E."/>
            <person name="Renauld H."/>
            <person name="Worthey E.A."/>
            <person name="Hertz-Fowler C."/>
            <person name="Ghedin E."/>
            <person name="Peacock C."/>
            <person name="Bartholomeu D.C."/>
            <person name="Haas B.J."/>
            <person name="Tran A.N."/>
            <person name="Wortman J.R."/>
            <person name="Alsmark U.C."/>
            <person name="Angiuoli S."/>
            <person name="Anupama A."/>
            <person name="Badger J."/>
            <person name="Bringaud F."/>
            <person name="Cadag E."/>
            <person name="Carlton J.M."/>
            <person name="Cerqueira G.C."/>
            <person name="Creasy T."/>
            <person name="Delcher A.L."/>
            <person name="Djikeng A."/>
            <person name="Embley T.M."/>
            <person name="Hauser C."/>
            <person name="Ivens A.C."/>
            <person name="Kummerfeld S.K."/>
            <person name="Pereira-Leal J.B."/>
            <person name="Nilsson D."/>
            <person name="Peterson J."/>
            <person name="Salzberg S.L."/>
            <person name="Shallom J."/>
            <person name="Silva J.C."/>
            <person name="Sundaram J."/>
            <person name="Westenberger S."/>
            <person name="White O."/>
            <person name="Melville S.E."/>
            <person name="Donelson J.E."/>
            <person name="Andersson B."/>
            <person name="Stuart K.D."/>
            <person name="Hall N."/>
        </authorList>
    </citation>
    <scope>NUCLEOTIDE SEQUENCE</scope>
    <source>
        <strain evidence="5">927/4 GUTat10.1</strain>
    </source>
</reference>
<dbReference type="InterPro" id="IPR046835">
    <property type="entry name" value="RHS_N"/>
</dbReference>
<dbReference type="VEuPathDB" id="TriTrypDB:Tb927.2.470"/>
<sequence length="860" mass="98317">MNQQVPIEGRGDIEGRRREREEAARNDAEPPAVQQRVENNNQPQWRLFSCIEAVLLNGRAHPENVSVNDYLRRNLLDDIDLDQRLLRASMFAFVQRCEEYINDVNALNRIFATTEYQVYKVFATAYPLLFREGILNLQRWQQADEVVKAGLQVNIRGQRDGGRLWIIVTNMLNDALDVALERAAQTAASAVEIKGVYDSIYDAKWSYVMSGYRREPLGMKVFNGKPQRIWTEAEVDITPDPANLDARVPERPNGLEIFVLTSEKGWPYDRFASRDVNIRKNNFKHVYIRREIMRVWYIIQRGLQTWWVEKTARRTPIHIVIGTPGIGKSYGVGSFLLHSLLHFNDGMLDVVAYFVGKIAYLIYNKKPGEEGRVERYKVPEDAVDAIAALVSKKKKGHIIVDIGKRLLTPPDELCHLSWGITVLTSPDTAHYEEWAKDTGGRRIIINCDDVRDMKAFVAWKKLCVLSEEVPRDKTRQQLKEELESEWKIVEERIDMVGPLPRFVFSAPDYDERLESVRKEARQLDSDNGKKYDKIISKSKGWQNDKVTHKLVKIVRVSSGTVNVESYRCRSLSVNIWNMLICTLFGILIVEMTSKEIIMSDESVGANAFERLALLSLLFPRVFKVIANNLKYLRRGREIADRRSILNDMAPQQLRLIGQKALPAAQQRPIERCEHMVLYLPATGNEPVVDGFFFVEGRLRRNRDGTAPPTTPNIAVLLQVTKSERHPTTTDKVQKFRENIASYFSDWNTFSGNMAWEMIYINSVNGGTITHRQLCGGPPDRDRGEDGGPLGPQTFWESIDQFQVTLKETMQAELIQAYRRESGMRDAPALMGLAGRRRAREEVVEGRGDVAMDDVEGGEDA</sequence>
<dbReference type="STRING" id="185431.Q584M7"/>
<reference evidence="6" key="4">
    <citation type="submission" date="2005-04" db="EMBL/GenBank/DDBJ databases">
        <title>.</title>
        <authorList>
            <person name="Ghedin E."/>
            <person name="Blandin G."/>
            <person name="Bartholomeu D."/>
            <person name="Caler E."/>
            <person name="Haas B."/>
            <person name="Hannick L."/>
            <person name="Shallom J."/>
            <person name="Hou L."/>
            <person name="Djikeng A."/>
            <person name="Feldblyum T."/>
            <person name="Hostetler J."/>
            <person name="Johnson J."/>
            <person name="Jones K."/>
            <person name="Koo H.L."/>
            <person name="Larkin C."/>
            <person name="Pai G."/>
            <person name="Peterson J."/>
            <person name="Khalak H.G."/>
            <person name="Salzberg S."/>
            <person name="Simpson A.J."/>
            <person name="Tallon L."/>
            <person name="Van Aken S."/>
            <person name="Wanless D."/>
            <person name="White O."/>
            <person name="Wortman J."/>
            <person name="Fraser C.M."/>
            <person name="El-Sayed N.M.A."/>
        </authorList>
    </citation>
    <scope>NUCLEOTIDE SEQUENCE</scope>
    <source>
        <strain evidence="6">GUTat10.1</strain>
    </source>
</reference>
<evidence type="ECO:0000256" key="1">
    <source>
        <dbReference type="SAM" id="MobiDB-lite"/>
    </source>
</evidence>
<dbReference type="GeneID" id="3655323"/>
<dbReference type="InterPro" id="IPR052980">
    <property type="entry name" value="Crinkler_effector"/>
</dbReference>
<dbReference type="Pfam" id="PF07999">
    <property type="entry name" value="RHSP"/>
    <property type="match status" value="1"/>
</dbReference>
<feature type="domain" description="Retrotransposon hot spot protein N-terminal" evidence="3">
    <location>
        <begin position="197"/>
        <end position="311"/>
    </location>
</feature>
<feature type="domain" description="Retrotransposon hot spot protein,C-terminal" evidence="2">
    <location>
        <begin position="319"/>
        <end position="632"/>
    </location>
</feature>
<dbReference type="PANTHER" id="PTHR33129:SF3">
    <property type="entry name" value="HOT SPOT (RHS) PROTEIN, PUTATIVE-RELATED"/>
    <property type="match status" value="1"/>
</dbReference>
<accession>D7SGA7</accession>
<dbReference type="Pfam" id="PF24466">
    <property type="entry name" value="DUF7578"/>
    <property type="match status" value="1"/>
</dbReference>
<dbReference type="InParanoid" id="Q584M7"/>
<dbReference type="OrthoDB" id="2340858at2759"/>
<accession>Q584M7</accession>
<dbReference type="GO" id="GO:0005634">
    <property type="term" value="C:nucleus"/>
    <property type="evidence" value="ECO:0000314"/>
    <property type="project" value="GeneDB"/>
</dbReference>
<evidence type="ECO:0000313" key="7">
    <source>
        <dbReference type="Proteomes" id="UP000008524"/>
    </source>
</evidence>